<evidence type="ECO:0000313" key="2">
    <source>
        <dbReference type="EMBL" id="KAK8049199.1"/>
    </source>
</evidence>
<proteinExistence type="predicted"/>
<dbReference type="GeneID" id="92095401"/>
<dbReference type="Proteomes" id="UP001480595">
    <property type="component" value="Unassembled WGS sequence"/>
</dbReference>
<keyword evidence="3" id="KW-1185">Reference proteome</keyword>
<feature type="compositionally biased region" description="Basic and acidic residues" evidence="1">
    <location>
        <begin position="214"/>
        <end position="227"/>
    </location>
</feature>
<reference evidence="2 3" key="1">
    <citation type="submission" date="2023-01" db="EMBL/GenBank/DDBJ databases">
        <title>Analysis of 21 Apiospora genomes using comparative genomics revels a genus with tremendous synthesis potential of carbohydrate active enzymes and secondary metabolites.</title>
        <authorList>
            <person name="Sorensen T."/>
        </authorList>
    </citation>
    <scope>NUCLEOTIDE SEQUENCE [LARGE SCALE GENOMIC DNA]</scope>
    <source>
        <strain evidence="2 3">CBS 135458</strain>
    </source>
</reference>
<feature type="region of interest" description="Disordered" evidence="1">
    <location>
        <begin position="189"/>
        <end position="241"/>
    </location>
</feature>
<organism evidence="2 3">
    <name type="scientific">Apiospora phragmitis</name>
    <dbReference type="NCBI Taxonomy" id="2905665"/>
    <lineage>
        <taxon>Eukaryota</taxon>
        <taxon>Fungi</taxon>
        <taxon>Dikarya</taxon>
        <taxon>Ascomycota</taxon>
        <taxon>Pezizomycotina</taxon>
        <taxon>Sordariomycetes</taxon>
        <taxon>Xylariomycetidae</taxon>
        <taxon>Amphisphaeriales</taxon>
        <taxon>Apiosporaceae</taxon>
        <taxon>Apiospora</taxon>
    </lineage>
</organism>
<gene>
    <name evidence="2" type="ORF">PG994_010929</name>
</gene>
<evidence type="ECO:0000256" key="1">
    <source>
        <dbReference type="SAM" id="MobiDB-lite"/>
    </source>
</evidence>
<name>A0ABR1TRD2_9PEZI</name>
<protein>
    <submittedName>
        <fullName evidence="2">Uncharacterized protein</fullName>
    </submittedName>
</protein>
<dbReference type="EMBL" id="JAQQWL010000011">
    <property type="protein sequence ID" value="KAK8049199.1"/>
    <property type="molecule type" value="Genomic_DNA"/>
</dbReference>
<dbReference type="RefSeq" id="XP_066711448.1">
    <property type="nucleotide sequence ID" value="XM_066862338.1"/>
</dbReference>
<accession>A0ABR1TRD2</accession>
<evidence type="ECO:0000313" key="3">
    <source>
        <dbReference type="Proteomes" id="UP001480595"/>
    </source>
</evidence>
<sequence>MEPSYLPFFAFGEDDVSPEAHRIGLSMVGKADGELSVTQPYPLYFALRRPAEGDGKPFIFQWDPYTDALRNAQLVLIRITDRGPERVAVEPLAAAANPRPDTLLVHDYAENLQDLRPGGEVTIHTTLAGNYQRLLVPGERYVLLWRGAEIAILADHRGETLESQHIRKTKLPPLILSASSSSVVTFTTRQEAVPWPQRPAETETTSEADFQRANSREEKWRREELRRSPQPSPPPRHPSERVAGASMLSMEITCPAEWTSEVVINLGVKVTYHGEVAGAAAEAGAGGEGGNGSRPIVFHMQAFETDTCDSPREGMRLYRLLRRGGSSSSSSAGSVEDKWEWCGPDNGFGMFEGLDVVVGVGAEDDEPNSDRFASLRPGESWIAPRRRVQNGASWTSLPEDAAVGDRFKYVCKGAVVSWWDWGTKGDHRDTVVKLPCWIAGKVQEPKDDDGRLQLVVPVSNEVEFTYRG</sequence>
<comment type="caution">
    <text evidence="2">The sequence shown here is derived from an EMBL/GenBank/DDBJ whole genome shotgun (WGS) entry which is preliminary data.</text>
</comment>